<feature type="transmembrane region" description="Helical" evidence="1">
    <location>
        <begin position="7"/>
        <end position="25"/>
    </location>
</feature>
<organism evidence="2 3">
    <name type="scientific">Liquorilactobacillus uvarum DSM 19971</name>
    <dbReference type="NCBI Taxonomy" id="1423812"/>
    <lineage>
        <taxon>Bacteria</taxon>
        <taxon>Bacillati</taxon>
        <taxon>Bacillota</taxon>
        <taxon>Bacilli</taxon>
        <taxon>Lactobacillales</taxon>
        <taxon>Lactobacillaceae</taxon>
        <taxon>Liquorilactobacillus</taxon>
    </lineage>
</organism>
<sequence length="183" mass="22139">MRDYGKYLLFLLAFVVTLFFSNKVMLQMPKALVSIIVFGVLSLLVFYFDKHFRKRKTISKILLIFTWLSLFLVVAYTHENYWSTKNVYGTQMFYSKCFKVKIDGKNYVLTTQSHSFTIRTYFFNLYQREGLFYRRVNRKYYFVYTKNMHPDKSSVWIFKNTVLKNVHNLQVDPKTAFYYQPIN</sequence>
<dbReference type="STRING" id="1423812.FD20_GL002024"/>
<proteinExistence type="predicted"/>
<reference evidence="2 3" key="1">
    <citation type="journal article" date="2015" name="Genome Announc.">
        <title>Expanding the biotechnology potential of lactobacilli through comparative genomics of 213 strains and associated genera.</title>
        <authorList>
            <person name="Sun Z."/>
            <person name="Harris H.M."/>
            <person name="McCann A."/>
            <person name="Guo C."/>
            <person name="Argimon S."/>
            <person name="Zhang W."/>
            <person name="Yang X."/>
            <person name="Jeffery I.B."/>
            <person name="Cooney J.C."/>
            <person name="Kagawa T.F."/>
            <person name="Liu W."/>
            <person name="Song Y."/>
            <person name="Salvetti E."/>
            <person name="Wrobel A."/>
            <person name="Rasinkangas P."/>
            <person name="Parkhill J."/>
            <person name="Rea M.C."/>
            <person name="O'Sullivan O."/>
            <person name="Ritari J."/>
            <person name="Douillard F.P."/>
            <person name="Paul Ross R."/>
            <person name="Yang R."/>
            <person name="Briner A.E."/>
            <person name="Felis G.E."/>
            <person name="de Vos W.M."/>
            <person name="Barrangou R."/>
            <person name="Klaenhammer T.R."/>
            <person name="Caufield P.W."/>
            <person name="Cui Y."/>
            <person name="Zhang H."/>
            <person name="O'Toole P.W."/>
        </authorList>
    </citation>
    <scope>NUCLEOTIDE SEQUENCE [LARGE SCALE GENOMIC DNA]</scope>
    <source>
        <strain evidence="2 3">DSM 19971</strain>
    </source>
</reference>
<evidence type="ECO:0000313" key="3">
    <source>
        <dbReference type="Proteomes" id="UP000051155"/>
    </source>
</evidence>
<protein>
    <submittedName>
        <fullName evidence="2">Uncharacterized protein</fullName>
    </submittedName>
</protein>
<dbReference type="AlphaFoldDB" id="A0A0R1PTS6"/>
<keyword evidence="3" id="KW-1185">Reference proteome</keyword>
<accession>A0A0R1PTS6</accession>
<feature type="transmembrane region" description="Helical" evidence="1">
    <location>
        <begin position="31"/>
        <end position="49"/>
    </location>
</feature>
<gene>
    <name evidence="2" type="ORF">FD20_GL002024</name>
</gene>
<evidence type="ECO:0000256" key="1">
    <source>
        <dbReference type="SAM" id="Phobius"/>
    </source>
</evidence>
<feature type="transmembrane region" description="Helical" evidence="1">
    <location>
        <begin position="61"/>
        <end position="78"/>
    </location>
</feature>
<dbReference type="Proteomes" id="UP000051155">
    <property type="component" value="Unassembled WGS sequence"/>
</dbReference>
<dbReference type="PATRIC" id="fig|1423812.3.peg.2150"/>
<comment type="caution">
    <text evidence="2">The sequence shown here is derived from an EMBL/GenBank/DDBJ whole genome shotgun (WGS) entry which is preliminary data.</text>
</comment>
<evidence type="ECO:0000313" key="2">
    <source>
        <dbReference type="EMBL" id="KRL33090.1"/>
    </source>
</evidence>
<dbReference type="EMBL" id="AZEG01000054">
    <property type="protein sequence ID" value="KRL33090.1"/>
    <property type="molecule type" value="Genomic_DNA"/>
</dbReference>
<dbReference type="OrthoDB" id="2292213at2"/>
<name>A0A0R1PTS6_9LACO</name>
<dbReference type="RefSeq" id="WP_057738775.1">
    <property type="nucleotide sequence ID" value="NZ_AZEG01000054.1"/>
</dbReference>
<keyword evidence="1" id="KW-1133">Transmembrane helix</keyword>
<keyword evidence="1" id="KW-0812">Transmembrane</keyword>
<keyword evidence="1" id="KW-0472">Membrane</keyword>